<evidence type="ECO:0000313" key="3">
    <source>
        <dbReference type="Proteomes" id="UP000016762"/>
    </source>
</evidence>
<dbReference type="GO" id="GO:0031071">
    <property type="term" value="F:cysteine desulfurase activity"/>
    <property type="evidence" value="ECO:0007669"/>
    <property type="project" value="UniProtKB-EC"/>
</dbReference>
<dbReference type="GO" id="GO:0016747">
    <property type="term" value="F:acyltransferase activity, transferring groups other than amino-acyl groups"/>
    <property type="evidence" value="ECO:0007669"/>
    <property type="project" value="InterPro"/>
</dbReference>
<name>U2WVE0_9PROT</name>
<gene>
    <name evidence="2" type="primary">nifS</name>
    <name evidence="2" type="ORF">RS24_00447</name>
</gene>
<sequence>MAREDRITADVTMLEMLSPPKLNLTWPISGLAFIETPEPEIKQYRAIYHAVGDNHFWVNRKRLTDGQLGALLYHPENYVTQLWKDNECIGFTEYHARHFPQMEIVFVGLVASETGKGLGRAMLSHTLQKIWNRNPTRVIIETNTLDHPSALPLYQKIGFKPYKRKRVSIKTRNKFEII</sequence>
<dbReference type="OrthoDB" id="275336at2"/>
<keyword evidence="3" id="KW-1185">Reference proteome</keyword>
<dbReference type="InterPro" id="IPR016181">
    <property type="entry name" value="Acyl_CoA_acyltransferase"/>
</dbReference>
<accession>U2WVE0</accession>
<dbReference type="RefSeq" id="WP_021776511.1">
    <property type="nucleotide sequence ID" value="NZ_AWXE01000001.1"/>
</dbReference>
<dbReference type="STRING" id="1397666.RS24_00447"/>
<comment type="caution">
    <text evidence="2">The sequence shown here is derived from an EMBL/GenBank/DDBJ whole genome shotgun (WGS) entry which is preliminary data.</text>
</comment>
<evidence type="ECO:0000259" key="1">
    <source>
        <dbReference type="PROSITE" id="PS51186"/>
    </source>
</evidence>
<dbReference type="EMBL" id="AWXE01000001">
    <property type="protein sequence ID" value="ERL47493.1"/>
    <property type="molecule type" value="Genomic_DNA"/>
</dbReference>
<dbReference type="EC" id="2.8.1.7" evidence="2"/>
<dbReference type="InterPro" id="IPR000182">
    <property type="entry name" value="GNAT_dom"/>
</dbReference>
<dbReference type="AlphaFoldDB" id="U2WVE0"/>
<evidence type="ECO:0000313" key="2">
    <source>
        <dbReference type="EMBL" id="ERL47493.1"/>
    </source>
</evidence>
<proteinExistence type="predicted"/>
<keyword evidence="2" id="KW-0808">Transferase</keyword>
<dbReference type="CDD" id="cd04301">
    <property type="entry name" value="NAT_SF"/>
    <property type="match status" value="1"/>
</dbReference>
<feature type="domain" description="N-acetyltransferase" evidence="1">
    <location>
        <begin position="12"/>
        <end position="173"/>
    </location>
</feature>
<dbReference type="Pfam" id="PF00583">
    <property type="entry name" value="Acetyltransf_1"/>
    <property type="match status" value="1"/>
</dbReference>
<dbReference type="PROSITE" id="PS51186">
    <property type="entry name" value="GNAT"/>
    <property type="match status" value="1"/>
</dbReference>
<protein>
    <submittedName>
        <fullName evidence="2">Cysteine desulfurase protein</fullName>
        <ecNumber evidence="2">2.8.1.7</ecNumber>
    </submittedName>
</protein>
<dbReference type="eggNOG" id="COG0454">
    <property type="taxonomic scope" value="Bacteria"/>
</dbReference>
<reference evidence="2 3" key="1">
    <citation type="journal article" date="2014" name="FEMS Microbiol. Ecol.">
        <title>Genomic differentiation among two strains of the PS1 clade isolated from geographically separated marine habitats.</title>
        <authorList>
            <person name="Jimenez-Infante F."/>
            <person name="Ngugi D.K."/>
            <person name="Alam I."/>
            <person name="Rashid M."/>
            <person name="Baalawi W."/>
            <person name="Kamau A.A."/>
            <person name="Bajic V.B."/>
            <person name="Stingl U."/>
        </authorList>
    </citation>
    <scope>NUCLEOTIDE SEQUENCE [LARGE SCALE GENOMIC DNA]</scope>
    <source>
        <strain evidence="2 3">RS24</strain>
    </source>
</reference>
<dbReference type="SUPFAM" id="SSF55729">
    <property type="entry name" value="Acyl-CoA N-acyltransferases (Nat)"/>
    <property type="match status" value="1"/>
</dbReference>
<dbReference type="Gene3D" id="3.40.630.30">
    <property type="match status" value="1"/>
</dbReference>
<dbReference type="Proteomes" id="UP000016762">
    <property type="component" value="Unassembled WGS sequence"/>
</dbReference>
<organism evidence="2 3">
    <name type="scientific">Candidatus Micropelagius thuwalensis</name>
    <dbReference type="NCBI Taxonomy" id="1397666"/>
    <lineage>
        <taxon>Bacteria</taxon>
        <taxon>Pseudomonadati</taxon>
        <taxon>Pseudomonadota</taxon>
        <taxon>Alphaproteobacteria</taxon>
        <taxon>PS1 clade</taxon>
        <taxon>Candidatus Micropelagius</taxon>
    </lineage>
</organism>